<gene>
    <name evidence="2" type="ORF">NWP17_10750</name>
</gene>
<evidence type="ECO:0000313" key="2">
    <source>
        <dbReference type="EMBL" id="MDH6060913.1"/>
    </source>
</evidence>
<evidence type="ECO:0000256" key="1">
    <source>
        <dbReference type="SAM" id="Phobius"/>
    </source>
</evidence>
<dbReference type="Proteomes" id="UP001159387">
    <property type="component" value="Unassembled WGS sequence"/>
</dbReference>
<dbReference type="AlphaFoldDB" id="A0AA43KCH7"/>
<organism evidence="2 3">
    <name type="scientific">Chrysosporum bergii ANA360D</name>
    <dbReference type="NCBI Taxonomy" id="617107"/>
    <lineage>
        <taxon>Bacteria</taxon>
        <taxon>Bacillati</taxon>
        <taxon>Cyanobacteriota</taxon>
        <taxon>Cyanophyceae</taxon>
        <taxon>Nostocales</taxon>
        <taxon>Nodulariaceae</taxon>
        <taxon>Chrysosporum</taxon>
    </lineage>
</organism>
<feature type="transmembrane region" description="Helical" evidence="1">
    <location>
        <begin position="380"/>
        <end position="400"/>
    </location>
</feature>
<reference evidence="2 3" key="1">
    <citation type="journal article" date="2023" name="J. Phycol.">
        <title>Chrysosporum ovalisporum is synonymous with the true-branching cyanobacterium Umezakia natans (Nostocales/Aphanizomenonaceae).</title>
        <authorList>
            <person name="McGregor G.B."/>
            <person name="Sendall B.C."/>
            <person name="Niiyama Y."/>
            <person name="Tuji A."/>
            <person name="Willis A."/>
        </authorList>
    </citation>
    <scope>NUCLEOTIDE SEQUENCE [LARGE SCALE GENOMIC DNA]</scope>
    <source>
        <strain evidence="2 3">ANA360D</strain>
    </source>
</reference>
<keyword evidence="1" id="KW-0472">Membrane</keyword>
<sequence length="406" mass="46533">MLKDTEVIDDQYDFPFEGKVTFNQDLVVKGFAYPLRLHDSHGLWLNLRRPEKENNYMTEYVETAFLRLLNPDNCLILPEHPLFIGQTLLVTSWLTGAKDPKTSQDIAMECLKSLFPDNYSLPPFARRGELFGSPIFEYGLFSQFDNYQHVIIWLFADQQADTKFNECYEDLLDLFFYRSKSVKAYKDSKKTYKKLDKAYGKVEDTIGKLPKIEDKKSPNKKSPNTADLTELQNQLKALPQFVLEYTQLLRDLEEQQNTIAIHTYNYNEKLQRIRGKVGSNISFLEFFSEKTSPYFQAQITADLGYFRPGLELLGKAIDSIRGMVEIEQAESDRSLERTIQVLGIGFGGGAIFSGIITQHIGEVNTPLAAISPENPPHPFYGSLLFSILGTILFIVIGWLITKRRSR</sequence>
<keyword evidence="1" id="KW-1133">Transmembrane helix</keyword>
<evidence type="ECO:0000313" key="3">
    <source>
        <dbReference type="Proteomes" id="UP001159387"/>
    </source>
</evidence>
<name>A0AA43KCH7_9CYAN</name>
<accession>A0AA43KCH7</accession>
<feature type="transmembrane region" description="Helical" evidence="1">
    <location>
        <begin position="341"/>
        <end position="360"/>
    </location>
</feature>
<dbReference type="RefSeq" id="WP_280654903.1">
    <property type="nucleotide sequence ID" value="NZ_JANQDH010000072.1"/>
</dbReference>
<protein>
    <submittedName>
        <fullName evidence="2">Uncharacterized protein</fullName>
    </submittedName>
</protein>
<comment type="caution">
    <text evidence="2">The sequence shown here is derived from an EMBL/GenBank/DDBJ whole genome shotgun (WGS) entry which is preliminary data.</text>
</comment>
<dbReference type="EMBL" id="JANQDH010000072">
    <property type="protein sequence ID" value="MDH6060913.1"/>
    <property type="molecule type" value="Genomic_DNA"/>
</dbReference>
<proteinExistence type="predicted"/>
<keyword evidence="1" id="KW-0812">Transmembrane</keyword>
<keyword evidence="3" id="KW-1185">Reference proteome</keyword>